<keyword evidence="2" id="KW-1185">Reference proteome</keyword>
<evidence type="ECO:0000313" key="2">
    <source>
        <dbReference type="Proteomes" id="UP000028926"/>
    </source>
</evidence>
<dbReference type="EMBL" id="CP008941">
    <property type="protein sequence ID" value="AIK95702.1"/>
    <property type="molecule type" value="Genomic_DNA"/>
</dbReference>
<evidence type="ECO:0008006" key="3">
    <source>
        <dbReference type="Google" id="ProtNLM"/>
    </source>
</evidence>
<sequence>MYIITIQGFKDELVAEMARLELLKMKSKGALDLEEAVIIAKSPKGEVRLMQSFSFTPNATIVASWLGTLVGACIGIPFGPLGPLIGTFTGATLGAAIGALTDAIEIQEIKSELTETLSADNSAALFIVTDEVNAPKLFDTLKKIGAKSKIVQKTLSKEIEDKLKKRQKLICCHNKRRFKWQI</sequence>
<dbReference type="InterPro" id="IPR009200">
    <property type="entry name" value="DUF1269_membrane"/>
</dbReference>
<dbReference type="RefSeq" id="WP_038463041.1">
    <property type="nucleotide sequence ID" value="NZ_CP008941.1"/>
</dbReference>
<dbReference type="OrthoDB" id="275223at2"/>
<dbReference type="KEGG" id="paca:ID47_01525"/>
<dbReference type="eggNOG" id="COG4803">
    <property type="taxonomic scope" value="Bacteria"/>
</dbReference>
<name>A0A077AR90_9PROT</name>
<dbReference type="Pfam" id="PF06897">
    <property type="entry name" value="DUF1269"/>
    <property type="match status" value="1"/>
</dbReference>
<dbReference type="Proteomes" id="UP000028926">
    <property type="component" value="Chromosome"/>
</dbReference>
<gene>
    <name evidence="1" type="ORF">ID47_01525</name>
</gene>
<protein>
    <recommendedName>
        <fullName evidence="3">DUF1269 domain-containing protein</fullName>
    </recommendedName>
</protein>
<reference evidence="1 2" key="1">
    <citation type="submission" date="2014-07" db="EMBL/GenBank/DDBJ databases">
        <title>Comparative genomic insights into amoeba endosymbionts belonging to the families of Holosporaceae and Candidatus Midichloriaceae within Rickettsiales.</title>
        <authorList>
            <person name="Wang Z."/>
            <person name="Wu M."/>
        </authorList>
    </citation>
    <scope>NUCLEOTIDE SEQUENCE [LARGE SCALE GENOMIC DNA]</scope>
    <source>
        <strain evidence="1">PRA3</strain>
    </source>
</reference>
<organism evidence="1 2">
    <name type="scientific">Candidatus Odyssella acanthamoebae</name>
    <dbReference type="NCBI Taxonomy" id="91604"/>
    <lineage>
        <taxon>Bacteria</taxon>
        <taxon>Pseudomonadati</taxon>
        <taxon>Pseudomonadota</taxon>
        <taxon>Alphaproteobacteria</taxon>
        <taxon>Holosporales</taxon>
        <taxon>Candidatus Paracaedibacteraceae</taxon>
        <taxon>Candidatus Odyssella</taxon>
    </lineage>
</organism>
<proteinExistence type="predicted"/>
<dbReference type="HOGENOM" id="CLU_1479506_0_0_5"/>
<accession>A0A077AR90</accession>
<evidence type="ECO:0000313" key="1">
    <source>
        <dbReference type="EMBL" id="AIK95702.1"/>
    </source>
</evidence>
<dbReference type="AlphaFoldDB" id="A0A077AR90"/>